<dbReference type="EMBL" id="JBHTIV010000023">
    <property type="protein sequence ID" value="MFD0933543.1"/>
    <property type="molecule type" value="Genomic_DNA"/>
</dbReference>
<dbReference type="Proteomes" id="UP001597049">
    <property type="component" value="Unassembled WGS sequence"/>
</dbReference>
<evidence type="ECO:0000313" key="3">
    <source>
        <dbReference type="Proteomes" id="UP001597049"/>
    </source>
</evidence>
<keyword evidence="3" id="KW-1185">Reference proteome</keyword>
<dbReference type="RefSeq" id="WP_379658836.1">
    <property type="nucleotide sequence ID" value="NZ_JBHTIV010000023.1"/>
</dbReference>
<dbReference type="Pfam" id="PF10026">
    <property type="entry name" value="DUF2268"/>
    <property type="match status" value="1"/>
</dbReference>
<keyword evidence="2" id="KW-0378">Hydrolase</keyword>
<protein>
    <submittedName>
        <fullName evidence="2">DUF2268 domain-containing putative Zn-dependent protease</fullName>
    </submittedName>
</protein>
<sequence length="182" mass="21135">MIYPNTVFIGLEASIKTDSTNYKEFPENYSWLQREQASYKDLGFIIVHENLHTLQKNNLSDNSILNQAIVEGAAVFLTEYFCGKESLIGDAGINKMIDYAKANNKTLWIEFKNDLSQPGKFSEWFWNDDSKYPYSMGYYMGYMICKSYYENSANKKKAIKILIEAKESKTIYEQSKYSQNSM</sequence>
<evidence type="ECO:0000313" key="2">
    <source>
        <dbReference type="EMBL" id="MFD0933543.1"/>
    </source>
</evidence>
<reference evidence="3" key="1">
    <citation type="journal article" date="2019" name="Int. J. Syst. Evol. Microbiol.">
        <title>The Global Catalogue of Microorganisms (GCM) 10K type strain sequencing project: providing services to taxonomists for standard genome sequencing and annotation.</title>
        <authorList>
            <consortium name="The Broad Institute Genomics Platform"/>
            <consortium name="The Broad Institute Genome Sequencing Center for Infectious Disease"/>
            <person name="Wu L."/>
            <person name="Ma J."/>
        </authorList>
    </citation>
    <scope>NUCLEOTIDE SEQUENCE [LARGE SCALE GENOMIC DNA]</scope>
    <source>
        <strain evidence="3">CCUG 56752</strain>
    </source>
</reference>
<keyword evidence="2" id="KW-0645">Protease</keyword>
<dbReference type="GO" id="GO:0008233">
    <property type="term" value="F:peptidase activity"/>
    <property type="evidence" value="ECO:0007669"/>
    <property type="project" value="UniProtKB-KW"/>
</dbReference>
<evidence type="ECO:0000259" key="1">
    <source>
        <dbReference type="Pfam" id="PF10026"/>
    </source>
</evidence>
<dbReference type="InterPro" id="IPR018728">
    <property type="entry name" value="DUF2268"/>
</dbReference>
<organism evidence="2 3">
    <name type="scientific">Psychroflexus salinarum</name>
    <dbReference type="NCBI Taxonomy" id="546024"/>
    <lineage>
        <taxon>Bacteria</taxon>
        <taxon>Pseudomonadati</taxon>
        <taxon>Bacteroidota</taxon>
        <taxon>Flavobacteriia</taxon>
        <taxon>Flavobacteriales</taxon>
        <taxon>Flavobacteriaceae</taxon>
        <taxon>Psychroflexus</taxon>
    </lineage>
</organism>
<name>A0ABW3GSJ0_9FLAO</name>
<gene>
    <name evidence="2" type="ORF">ACFQ0R_13135</name>
</gene>
<comment type="caution">
    <text evidence="2">The sequence shown here is derived from an EMBL/GenBank/DDBJ whole genome shotgun (WGS) entry which is preliminary data.</text>
</comment>
<dbReference type="GO" id="GO:0006508">
    <property type="term" value="P:proteolysis"/>
    <property type="evidence" value="ECO:0007669"/>
    <property type="project" value="UniProtKB-KW"/>
</dbReference>
<feature type="domain" description="DUF2268" evidence="1">
    <location>
        <begin position="32"/>
        <end position="156"/>
    </location>
</feature>
<proteinExistence type="predicted"/>
<accession>A0ABW3GSJ0</accession>